<dbReference type="InterPro" id="IPR036397">
    <property type="entry name" value="RNaseH_sf"/>
</dbReference>
<dbReference type="PANTHER" id="PTHR38462">
    <property type="entry name" value="EXONUCLEASE-LIKE PROTEIN"/>
    <property type="match status" value="1"/>
</dbReference>
<evidence type="ECO:0000313" key="2">
    <source>
        <dbReference type="EMBL" id="SDB09806.1"/>
    </source>
</evidence>
<name>A0A1G6AN15_EUBOX</name>
<proteinExistence type="predicted"/>
<dbReference type="SUPFAM" id="SSF53098">
    <property type="entry name" value="Ribonuclease H-like"/>
    <property type="match status" value="1"/>
</dbReference>
<organism evidence="2 3">
    <name type="scientific">Eubacterium oxidoreducens</name>
    <dbReference type="NCBI Taxonomy" id="1732"/>
    <lineage>
        <taxon>Bacteria</taxon>
        <taxon>Bacillati</taxon>
        <taxon>Bacillota</taxon>
        <taxon>Clostridia</taxon>
        <taxon>Eubacteriales</taxon>
        <taxon>Eubacteriaceae</taxon>
        <taxon>Eubacterium</taxon>
    </lineage>
</organism>
<dbReference type="AlphaFoldDB" id="A0A1G6AN15"/>
<gene>
    <name evidence="2" type="ORF">SAMN02910417_00753</name>
</gene>
<dbReference type="PANTHER" id="PTHR38462:SF1">
    <property type="entry name" value="YPRB RIBONUCLEASE H-LIKE DOMAIN-CONTAINING PROTEIN"/>
    <property type="match status" value="1"/>
</dbReference>
<dbReference type="InterPro" id="IPR038720">
    <property type="entry name" value="YprB_RNase_H-like_dom"/>
</dbReference>
<evidence type="ECO:0000313" key="3">
    <source>
        <dbReference type="Proteomes" id="UP000199228"/>
    </source>
</evidence>
<dbReference type="OrthoDB" id="9790530at2"/>
<dbReference type="STRING" id="1732.SAMN02910417_00753"/>
<keyword evidence="3" id="KW-1185">Reference proteome</keyword>
<sequence>MKIFQSKKEIPHKIDFFSKHFFNNPLFYDIETTGFSRDFHMIYMIGIGKLVNETIVSTHFLAETKEDEVSIIKSFFDALSDSDLLISYNGKRFDLPFIIARAQKHSLSLPLIFPEELDIYLEAKPLFRLLPTPDQKLKTMEHYLHITRNDKMTGGELITVFQSYLNTHDAESETLLLKHNTEDILNLPELMQLLSIKEILSFEHLSNFNYSIEEFTGANGNPCKELALSYNHSCTITNSFIFYCDQFFIRIDPSKIRIQIPIKTGNMLYFYDNYKDYYYLPEEDRAIHKSVASFLPKELRQKAKASNCYQKYEGDFLPNPNNIFSPSFKQSYKSKDSFLALDQSKDYLLSHIKKYLQTLLTL</sequence>
<reference evidence="2 3" key="1">
    <citation type="submission" date="2016-10" db="EMBL/GenBank/DDBJ databases">
        <authorList>
            <person name="de Groot N.N."/>
        </authorList>
    </citation>
    <scope>NUCLEOTIDE SEQUENCE [LARGE SCALE GENOMIC DNA]</scope>
    <source>
        <strain evidence="2 3">DSM 3217</strain>
    </source>
</reference>
<dbReference type="InterPro" id="IPR012337">
    <property type="entry name" value="RNaseH-like_sf"/>
</dbReference>
<dbReference type="RefSeq" id="WP_090172350.1">
    <property type="nucleotide sequence ID" value="NZ_FMXR01000006.1"/>
</dbReference>
<feature type="domain" description="YprB ribonuclease H-like" evidence="1">
    <location>
        <begin position="26"/>
        <end position="194"/>
    </location>
</feature>
<dbReference type="Pfam" id="PF13482">
    <property type="entry name" value="RNase_H_2"/>
    <property type="match status" value="1"/>
</dbReference>
<evidence type="ECO:0000259" key="1">
    <source>
        <dbReference type="Pfam" id="PF13482"/>
    </source>
</evidence>
<dbReference type="GO" id="GO:0003676">
    <property type="term" value="F:nucleic acid binding"/>
    <property type="evidence" value="ECO:0007669"/>
    <property type="project" value="InterPro"/>
</dbReference>
<protein>
    <recommendedName>
        <fullName evidence="1">YprB ribonuclease H-like domain-containing protein</fullName>
    </recommendedName>
</protein>
<accession>A0A1G6AN15</accession>
<dbReference type="EMBL" id="FMXR01000006">
    <property type="protein sequence ID" value="SDB09806.1"/>
    <property type="molecule type" value="Genomic_DNA"/>
</dbReference>
<dbReference type="Gene3D" id="3.30.420.10">
    <property type="entry name" value="Ribonuclease H-like superfamily/Ribonuclease H"/>
    <property type="match status" value="1"/>
</dbReference>
<dbReference type="Proteomes" id="UP000199228">
    <property type="component" value="Unassembled WGS sequence"/>
</dbReference>